<dbReference type="Proteomes" id="UP001172082">
    <property type="component" value="Unassembled WGS sequence"/>
</dbReference>
<evidence type="ECO:0000256" key="1">
    <source>
        <dbReference type="SAM" id="SignalP"/>
    </source>
</evidence>
<gene>
    <name evidence="2" type="ORF">QQ008_16265</name>
</gene>
<keyword evidence="3" id="KW-1185">Reference proteome</keyword>
<dbReference type="EMBL" id="JAUJEA010000005">
    <property type="protein sequence ID" value="MDN5202945.1"/>
    <property type="molecule type" value="Genomic_DNA"/>
</dbReference>
<keyword evidence="1" id="KW-0732">Signal</keyword>
<feature type="signal peptide" evidence="1">
    <location>
        <begin position="1"/>
        <end position="19"/>
    </location>
</feature>
<name>A0ABT8KQC1_9BACT</name>
<proteinExistence type="predicted"/>
<feature type="chain" id="PRO_5046155955" description="Outer membrane protein beta-barrel domain-containing protein" evidence="1">
    <location>
        <begin position="20"/>
        <end position="217"/>
    </location>
</feature>
<protein>
    <recommendedName>
        <fullName evidence="4">Outer membrane protein beta-barrel domain-containing protein</fullName>
    </recommendedName>
</protein>
<sequence>MNKGIFVALLLLLPTFSEAQTPSKLIYGGIGASAYSGDLAKFEKWSSSFYLGLKFNNSKRINGNVTFTFGSVTGQNSNYVFQTSQGPATPNKFFKTEFISLNYDLQVNFIKKKNFIAFISQGIGLSSFDPQDEFFNKLIDQLETREEDESYSSISLILPTQLGIIYLFDNGYGFGAKIGFINSATDYLDNIGLWGNKSGNDNILSVKFLFYVPIEFK</sequence>
<dbReference type="RefSeq" id="WP_346752964.1">
    <property type="nucleotide sequence ID" value="NZ_JAUJEA010000005.1"/>
</dbReference>
<reference evidence="2" key="1">
    <citation type="submission" date="2023-06" db="EMBL/GenBank/DDBJ databases">
        <title>Genomic of Parafulvivirga corallium.</title>
        <authorList>
            <person name="Wang G."/>
        </authorList>
    </citation>
    <scope>NUCLEOTIDE SEQUENCE</scope>
    <source>
        <strain evidence="2">BMA10</strain>
    </source>
</reference>
<organism evidence="2 3">
    <name type="scientific">Splendidivirga corallicola</name>
    <dbReference type="NCBI Taxonomy" id="3051826"/>
    <lineage>
        <taxon>Bacteria</taxon>
        <taxon>Pseudomonadati</taxon>
        <taxon>Bacteroidota</taxon>
        <taxon>Cytophagia</taxon>
        <taxon>Cytophagales</taxon>
        <taxon>Splendidivirgaceae</taxon>
        <taxon>Splendidivirga</taxon>
    </lineage>
</organism>
<comment type="caution">
    <text evidence="2">The sequence shown here is derived from an EMBL/GenBank/DDBJ whole genome shotgun (WGS) entry which is preliminary data.</text>
</comment>
<evidence type="ECO:0000313" key="2">
    <source>
        <dbReference type="EMBL" id="MDN5202945.1"/>
    </source>
</evidence>
<accession>A0ABT8KQC1</accession>
<evidence type="ECO:0008006" key="4">
    <source>
        <dbReference type="Google" id="ProtNLM"/>
    </source>
</evidence>
<evidence type="ECO:0000313" key="3">
    <source>
        <dbReference type="Proteomes" id="UP001172082"/>
    </source>
</evidence>